<protein>
    <submittedName>
        <fullName evidence="2">Uncharacterized protein</fullName>
    </submittedName>
</protein>
<evidence type="ECO:0000313" key="2">
    <source>
        <dbReference type="EMBL" id="KAK5950463.1"/>
    </source>
</evidence>
<gene>
    <name evidence="2" type="ORF">OHC33_008406</name>
</gene>
<keyword evidence="1" id="KW-0732">Signal</keyword>
<dbReference type="Proteomes" id="UP001316803">
    <property type="component" value="Unassembled WGS sequence"/>
</dbReference>
<dbReference type="EMBL" id="JAKLMC020000026">
    <property type="protein sequence ID" value="KAK5950463.1"/>
    <property type="molecule type" value="Genomic_DNA"/>
</dbReference>
<evidence type="ECO:0000256" key="1">
    <source>
        <dbReference type="SAM" id="SignalP"/>
    </source>
</evidence>
<organism evidence="2 3">
    <name type="scientific">Knufia fluminis</name>
    <dbReference type="NCBI Taxonomy" id="191047"/>
    <lineage>
        <taxon>Eukaryota</taxon>
        <taxon>Fungi</taxon>
        <taxon>Dikarya</taxon>
        <taxon>Ascomycota</taxon>
        <taxon>Pezizomycotina</taxon>
        <taxon>Eurotiomycetes</taxon>
        <taxon>Chaetothyriomycetidae</taxon>
        <taxon>Chaetothyriales</taxon>
        <taxon>Trichomeriaceae</taxon>
        <taxon>Knufia</taxon>
    </lineage>
</organism>
<evidence type="ECO:0000313" key="3">
    <source>
        <dbReference type="Proteomes" id="UP001316803"/>
    </source>
</evidence>
<reference evidence="2 3" key="1">
    <citation type="submission" date="2022-12" db="EMBL/GenBank/DDBJ databases">
        <title>Genomic features and morphological characterization of a novel Knufia sp. strain isolated from spacecraft assembly facility.</title>
        <authorList>
            <person name="Teixeira M."/>
            <person name="Chander A.M."/>
            <person name="Stajich J.E."/>
            <person name="Venkateswaran K."/>
        </authorList>
    </citation>
    <scope>NUCLEOTIDE SEQUENCE [LARGE SCALE GENOMIC DNA]</scope>
    <source>
        <strain evidence="2 3">FJI-L2-BK-P2</strain>
    </source>
</reference>
<comment type="caution">
    <text evidence="2">The sequence shown here is derived from an EMBL/GenBank/DDBJ whole genome shotgun (WGS) entry which is preliminary data.</text>
</comment>
<sequence length="107" mass="11185">MKYFVTFLVFAATSISSVKAQATGWDVANAACEGFPAGTLICLSDVSFANCKASGDSNAWGWVPTGMRCAQGIVGQVKDRLVSEIATTTRDYFLQSYGATTAPTAAA</sequence>
<dbReference type="AlphaFoldDB" id="A0AAN8EAV5"/>
<feature type="signal peptide" evidence="1">
    <location>
        <begin position="1"/>
        <end position="20"/>
    </location>
</feature>
<keyword evidence="3" id="KW-1185">Reference proteome</keyword>
<accession>A0AAN8EAV5</accession>
<proteinExistence type="predicted"/>
<feature type="chain" id="PRO_5043018736" evidence="1">
    <location>
        <begin position="21"/>
        <end position="107"/>
    </location>
</feature>
<name>A0AAN8EAV5_9EURO</name>